<dbReference type="Pfam" id="PF07593">
    <property type="entry name" value="UnbV_ASPIC"/>
    <property type="match status" value="1"/>
</dbReference>
<gene>
    <name evidence="3" type="ORF">MNBD_GAMMA10-2758</name>
</gene>
<dbReference type="AlphaFoldDB" id="A0A3B0XKS7"/>
<protein>
    <recommendedName>
        <fullName evidence="2">ASPIC/UnbV domain-containing protein</fullName>
    </recommendedName>
</protein>
<dbReference type="InterPro" id="IPR028994">
    <property type="entry name" value="Integrin_alpha_N"/>
</dbReference>
<dbReference type="PANTHER" id="PTHR16026">
    <property type="entry name" value="CARTILAGE ACIDIC PROTEIN 1"/>
    <property type="match status" value="1"/>
</dbReference>
<reference evidence="3" key="1">
    <citation type="submission" date="2018-06" db="EMBL/GenBank/DDBJ databases">
        <authorList>
            <person name="Zhirakovskaya E."/>
        </authorList>
    </citation>
    <scope>NUCLEOTIDE SEQUENCE</scope>
</reference>
<dbReference type="EMBL" id="UOFJ01000374">
    <property type="protein sequence ID" value="VAW68878.1"/>
    <property type="molecule type" value="Genomic_DNA"/>
</dbReference>
<evidence type="ECO:0000313" key="3">
    <source>
        <dbReference type="EMBL" id="VAW68878.1"/>
    </source>
</evidence>
<sequence>DEREISVCRDQVIMQKSLQQRDPALCRGLENTRMSSECRINAVIRKKQAEIENQNLLAFNNPAFSDPALSDPALSNTEGLAGSEQAHLTTEAANNKKSAPVLLWTELANKEGVSVSYTSNFDRKIQKNKVFEKRAGIEMGLSSIWTFNLTDFMEPFIYGKGLASGDYNNDGWPDLVFASSNGLVLYRNNGNGGFVHAAHIRLKNQLLNGFVVSFVDIDNDGWQDLFITAYGSDSYFFKNSKGQYSTESFLQLPRNNSIVALSAGFADWNKDGLLDVVLGNWSYGAEGAFIPEKSQNVWYKNAGMKFAPFFPDEAPGETLSVLMSDINMDGDTDMLIGNDRKYPDMVYSGNAEGKFTRIRQDMDIIKETSLNTMSYDSADFNNDLLLDIFSTDMAVAPGANRYYCDSLTVPADKERCDWLLKGNKAVESLDVGWCASLQGNQRAECYTAMAIRLAKRDKNKALCNKVSSAFSAKHDFCNNISGKINDVDLSAYSNNIRQRESNKLLLNTREKKFIDATELMGVKQSFWGWTGKAADLDNDGWQDLYIGNGIWFGQHSKDVHSNVFYHNQQGQKFIRAEKEFGLEDYTNTPSYTYVDFDLDGDLDIVSTGVMSTPSVFVNQGTTGNSVSFDLRDNQANKFCIGCKIIIHYGDKNIDDAKSQIREIKLSGGFMSFDEPVAYFGIGEYRYISGVQVLWSTGETWDLDMKLEANRRYKISRASNAELP</sequence>
<dbReference type="Pfam" id="PF13517">
    <property type="entry name" value="FG-GAP_3"/>
    <property type="match status" value="2"/>
</dbReference>
<feature type="non-terminal residue" evidence="3">
    <location>
        <position position="1"/>
    </location>
</feature>
<dbReference type="InterPro" id="IPR027039">
    <property type="entry name" value="Crtac1"/>
</dbReference>
<name>A0A3B0XKS7_9ZZZZ</name>
<evidence type="ECO:0000256" key="1">
    <source>
        <dbReference type="ARBA" id="ARBA00022729"/>
    </source>
</evidence>
<dbReference type="InterPro" id="IPR013517">
    <property type="entry name" value="FG-GAP"/>
</dbReference>
<dbReference type="InterPro" id="IPR011519">
    <property type="entry name" value="UnbV_ASPIC"/>
</dbReference>
<organism evidence="3">
    <name type="scientific">hydrothermal vent metagenome</name>
    <dbReference type="NCBI Taxonomy" id="652676"/>
    <lineage>
        <taxon>unclassified sequences</taxon>
        <taxon>metagenomes</taxon>
        <taxon>ecological metagenomes</taxon>
    </lineage>
</organism>
<dbReference type="PANTHER" id="PTHR16026:SF0">
    <property type="entry name" value="CARTILAGE ACIDIC PROTEIN 1"/>
    <property type="match status" value="1"/>
</dbReference>
<dbReference type="Gene3D" id="2.130.10.130">
    <property type="entry name" value="Integrin alpha, N-terminal"/>
    <property type="match status" value="2"/>
</dbReference>
<keyword evidence="1" id="KW-0732">Signal</keyword>
<dbReference type="SUPFAM" id="SSF69318">
    <property type="entry name" value="Integrin alpha N-terminal domain"/>
    <property type="match status" value="1"/>
</dbReference>
<proteinExistence type="predicted"/>
<accession>A0A3B0XKS7</accession>
<evidence type="ECO:0000259" key="2">
    <source>
        <dbReference type="Pfam" id="PF07593"/>
    </source>
</evidence>
<feature type="domain" description="ASPIC/UnbV" evidence="2">
    <location>
        <begin position="640"/>
        <end position="712"/>
    </location>
</feature>